<dbReference type="SUPFAM" id="SSF48371">
    <property type="entry name" value="ARM repeat"/>
    <property type="match status" value="1"/>
</dbReference>
<evidence type="ECO:0000313" key="1">
    <source>
        <dbReference type="EMBL" id="MBB4745327.1"/>
    </source>
</evidence>
<dbReference type="RefSeq" id="WP_185045595.1">
    <property type="nucleotide sequence ID" value="NZ_BAABFG010000005.1"/>
</dbReference>
<gene>
    <name evidence="1" type="ORF">BJY16_008786</name>
</gene>
<name>A0A7W7H822_9ACTN</name>
<accession>A0A7W7H822</accession>
<dbReference type="Pfam" id="PF13646">
    <property type="entry name" value="HEAT_2"/>
    <property type="match status" value="1"/>
</dbReference>
<dbReference type="Gene3D" id="1.25.10.10">
    <property type="entry name" value="Leucine-rich Repeat Variant"/>
    <property type="match status" value="2"/>
</dbReference>
<evidence type="ECO:0000313" key="2">
    <source>
        <dbReference type="Proteomes" id="UP000546162"/>
    </source>
</evidence>
<keyword evidence="2" id="KW-1185">Reference proteome</keyword>
<proteinExistence type="predicted"/>
<protein>
    <recommendedName>
        <fullName evidence="3">HEAT repeat protein</fullName>
    </recommendedName>
</protein>
<dbReference type="InterPro" id="IPR011989">
    <property type="entry name" value="ARM-like"/>
</dbReference>
<dbReference type="AlphaFoldDB" id="A0A7W7H822"/>
<comment type="caution">
    <text evidence="1">The sequence shown here is derived from an EMBL/GenBank/DDBJ whole genome shotgun (WGS) entry which is preliminary data.</text>
</comment>
<reference evidence="1 2" key="1">
    <citation type="submission" date="2020-08" db="EMBL/GenBank/DDBJ databases">
        <title>Sequencing the genomes of 1000 actinobacteria strains.</title>
        <authorList>
            <person name="Klenk H.-P."/>
        </authorList>
    </citation>
    <scope>NUCLEOTIDE SEQUENCE [LARGE SCALE GENOMIC DNA]</scope>
    <source>
        <strain evidence="1 2">DSM 45809</strain>
    </source>
</reference>
<organism evidence="1 2">
    <name type="scientific">Actinoplanes octamycinicus</name>
    <dbReference type="NCBI Taxonomy" id="135948"/>
    <lineage>
        <taxon>Bacteria</taxon>
        <taxon>Bacillati</taxon>
        <taxon>Actinomycetota</taxon>
        <taxon>Actinomycetes</taxon>
        <taxon>Micromonosporales</taxon>
        <taxon>Micromonosporaceae</taxon>
        <taxon>Actinoplanes</taxon>
    </lineage>
</organism>
<dbReference type="InterPro" id="IPR016024">
    <property type="entry name" value="ARM-type_fold"/>
</dbReference>
<evidence type="ECO:0008006" key="3">
    <source>
        <dbReference type="Google" id="ProtNLM"/>
    </source>
</evidence>
<sequence>MLDDLATVDWAALTHRHGPAADVPELLRSVAEGDSDALDTLEERLVRVAGGVYPATSPAVPFLVRILDMPAARTEAVLGSLARLLDGDEHDHPHDPGAAEATRAAVVAGLPSYLRLLAAHPDEGVRSAAAHLIGVLGPEVAGGASAALRQASVVDRSELVRTAAVRALGSRGDTADDRLADPSPMVRLVAAIALSDADPAAPLPGPVVQILERDAVAALDVIERTQYADRPLTWVLEELAPRYELQVRLVTGWLRHPSAAIRRAAAQAVSTPLRTWPPAAAMLVGPLAEAVDDPDERVRGEVAERLASAGSAAAAVVRPS</sequence>
<dbReference type="EMBL" id="JACHNB010000001">
    <property type="protein sequence ID" value="MBB4745327.1"/>
    <property type="molecule type" value="Genomic_DNA"/>
</dbReference>
<dbReference type="Proteomes" id="UP000546162">
    <property type="component" value="Unassembled WGS sequence"/>
</dbReference>